<dbReference type="GO" id="GO:0005886">
    <property type="term" value="C:plasma membrane"/>
    <property type="evidence" value="ECO:0007669"/>
    <property type="project" value="UniProtKB-SubCell"/>
</dbReference>
<dbReference type="InterPro" id="IPR004960">
    <property type="entry name" value="LipA_acyltrans"/>
</dbReference>
<dbReference type="PANTHER" id="PTHR30606:SF10">
    <property type="entry name" value="PHOSPHATIDYLINOSITOL MANNOSIDE ACYLTRANSFERASE"/>
    <property type="match status" value="1"/>
</dbReference>
<dbReference type="CDD" id="cd07984">
    <property type="entry name" value="LPLAT_LABLAT-like"/>
    <property type="match status" value="1"/>
</dbReference>
<dbReference type="GO" id="GO:0016746">
    <property type="term" value="F:acyltransferase activity"/>
    <property type="evidence" value="ECO:0007669"/>
    <property type="project" value="UniProtKB-KW"/>
</dbReference>
<dbReference type="eggNOG" id="COG1560">
    <property type="taxonomic scope" value="Bacteria"/>
</dbReference>
<dbReference type="GO" id="GO:0009247">
    <property type="term" value="P:glycolipid biosynthetic process"/>
    <property type="evidence" value="ECO:0007669"/>
    <property type="project" value="UniProtKB-ARBA"/>
</dbReference>
<evidence type="ECO:0000256" key="4">
    <source>
        <dbReference type="ARBA" id="ARBA00022679"/>
    </source>
</evidence>
<keyword evidence="6 7" id="KW-0012">Acyltransferase</keyword>
<keyword evidence="5" id="KW-0472">Membrane</keyword>
<dbReference type="Proteomes" id="UP000004594">
    <property type="component" value="Unassembled WGS sequence"/>
</dbReference>
<evidence type="ECO:0000256" key="6">
    <source>
        <dbReference type="ARBA" id="ARBA00023315"/>
    </source>
</evidence>
<dbReference type="PANTHER" id="PTHR30606">
    <property type="entry name" value="LIPID A BIOSYNTHESIS LAUROYL ACYLTRANSFERASE"/>
    <property type="match status" value="1"/>
</dbReference>
<evidence type="ECO:0000256" key="1">
    <source>
        <dbReference type="ARBA" id="ARBA00004533"/>
    </source>
</evidence>
<dbReference type="EMBL" id="AENT01000012">
    <property type="protein sequence ID" value="EFR43054.1"/>
    <property type="molecule type" value="Genomic_DNA"/>
</dbReference>
<name>E4L8I8_9FIRM</name>
<gene>
    <name evidence="7" type="ORF">HMPREF9220_1174</name>
</gene>
<protein>
    <submittedName>
        <fullName evidence="7">Lipid A biosynthesis (KDO)2-(Lauroyl)-lipid IVA acyltransferase</fullName>
    </submittedName>
</protein>
<keyword evidence="4 7" id="KW-0808">Transferase</keyword>
<organism evidence="7 8">
    <name type="scientific">Dialister micraerophilus UPII 345-E</name>
    <dbReference type="NCBI Taxonomy" id="910314"/>
    <lineage>
        <taxon>Bacteria</taxon>
        <taxon>Bacillati</taxon>
        <taxon>Bacillota</taxon>
        <taxon>Negativicutes</taxon>
        <taxon>Veillonellales</taxon>
        <taxon>Veillonellaceae</taxon>
        <taxon>Dialister</taxon>
    </lineage>
</organism>
<reference evidence="7 8" key="1">
    <citation type="submission" date="2010-11" db="EMBL/GenBank/DDBJ databases">
        <authorList>
            <person name="Durkin A.S."/>
            <person name="Madupu R."/>
            <person name="Torralba M."/>
            <person name="Gillis M."/>
            <person name="Methe B."/>
            <person name="Sutton G."/>
            <person name="Nelson K.E."/>
        </authorList>
    </citation>
    <scope>NUCLEOTIDE SEQUENCE [LARGE SCALE GENOMIC DNA]</scope>
    <source>
        <strain evidence="7 8">UPII 345-E</strain>
    </source>
</reference>
<evidence type="ECO:0000313" key="8">
    <source>
        <dbReference type="Proteomes" id="UP000004594"/>
    </source>
</evidence>
<keyword evidence="3" id="KW-0997">Cell inner membrane</keyword>
<evidence type="ECO:0000256" key="5">
    <source>
        <dbReference type="ARBA" id="ARBA00023136"/>
    </source>
</evidence>
<dbReference type="RefSeq" id="WP_007554464.1">
    <property type="nucleotide sequence ID" value="NZ_AENT01000012.1"/>
</dbReference>
<dbReference type="Pfam" id="PF03279">
    <property type="entry name" value="Lip_A_acyltrans"/>
    <property type="match status" value="1"/>
</dbReference>
<dbReference type="OrthoDB" id="9801955at2"/>
<evidence type="ECO:0000256" key="3">
    <source>
        <dbReference type="ARBA" id="ARBA00022519"/>
    </source>
</evidence>
<proteinExistence type="predicted"/>
<evidence type="ECO:0000256" key="2">
    <source>
        <dbReference type="ARBA" id="ARBA00022475"/>
    </source>
</evidence>
<keyword evidence="2" id="KW-1003">Cell membrane</keyword>
<comment type="caution">
    <text evidence="7">The sequence shown here is derived from an EMBL/GenBank/DDBJ whole genome shotgun (WGS) entry which is preliminary data.</text>
</comment>
<sequence>MNVTYGIMKGLAKIACNLSEEKANYMGELMGRLFLKLIPLKRKQISIQNILRTEITDDIKKAEEIAKSSVLRFGPMCVSMFRFPLLDKKNPSKYANIEGKEYLDELVKNKKGCILATGHSGNWEMLGALLAMYGYPLLSVAMKQSNEGFDRFLIEYRSLTGQKIEYKTGVRDMYRCLKEGYFVALLCDQDPGKTGILSDFFNIPTLTATGPAHLSLLCDAPVVSVMIHQEKNKKYKVKIWEPIKAEKNLSKKESIKQITDIINKRLEEWIKKYPEEWFWLHRRWKSTDRLNKKA</sequence>
<comment type="subcellular location">
    <subcellularLocation>
        <location evidence="1">Cell inner membrane</location>
    </subcellularLocation>
</comment>
<evidence type="ECO:0000313" key="7">
    <source>
        <dbReference type="EMBL" id="EFR43054.1"/>
    </source>
</evidence>
<accession>E4L8I8</accession>
<dbReference type="AlphaFoldDB" id="E4L8I8"/>